<dbReference type="AlphaFoldDB" id="A0A0L0CQ97"/>
<proteinExistence type="predicted"/>
<protein>
    <submittedName>
        <fullName evidence="1">Uncharacterized protein</fullName>
    </submittedName>
</protein>
<accession>A0A0L0CQ97</accession>
<sequence length="315" mass="36952">MPYVPLWSNIMGHFVDDTHSRISNSPVEGYFSLVKNILLKGQRNVRTSEYVRISKEYVHAKINELQTTYKLPQNTEVKRKATKPSILAEEKWKRTPRKNKEKLNKTILHGEKLFKKTDVSLPIFNSDRFPRKIKDVKIIVGDYRPIFDNLYETPKPFQTTTVYLNEFESLNPRKNLFNNVVEIYMHIILYELKITEIEICTCEQDPLGEKENTKQEIYSTILKAISEIEFSSGEWEKQELDHPIQSDIFNCGVLCCQFLEALLKKRNLNEIINPNEYRNIMKNKLRAMSKDRSDECLHCEGVPNASFNPIQAYPR</sequence>
<dbReference type="InterPro" id="IPR038765">
    <property type="entry name" value="Papain-like_cys_pep_sf"/>
</dbReference>
<reference evidence="1 2" key="1">
    <citation type="journal article" date="2015" name="Nat. Commun.">
        <title>Lucilia cuprina genome unlocks parasitic fly biology to underpin future interventions.</title>
        <authorList>
            <person name="Anstead C.A."/>
            <person name="Korhonen P.K."/>
            <person name="Young N.D."/>
            <person name="Hall R.S."/>
            <person name="Jex A.R."/>
            <person name="Murali S.C."/>
            <person name="Hughes D.S."/>
            <person name="Lee S.F."/>
            <person name="Perry T."/>
            <person name="Stroehlein A.J."/>
            <person name="Ansell B.R."/>
            <person name="Breugelmans B."/>
            <person name="Hofmann A."/>
            <person name="Qu J."/>
            <person name="Dugan S."/>
            <person name="Lee S.L."/>
            <person name="Chao H."/>
            <person name="Dinh H."/>
            <person name="Han Y."/>
            <person name="Doddapaneni H.V."/>
            <person name="Worley K.C."/>
            <person name="Muzny D.M."/>
            <person name="Ioannidis P."/>
            <person name="Waterhouse R.M."/>
            <person name="Zdobnov E.M."/>
            <person name="James P.J."/>
            <person name="Bagnall N.H."/>
            <person name="Kotze A.C."/>
            <person name="Gibbs R.A."/>
            <person name="Richards S."/>
            <person name="Batterham P."/>
            <person name="Gasser R.B."/>
        </authorList>
    </citation>
    <scope>NUCLEOTIDE SEQUENCE [LARGE SCALE GENOMIC DNA]</scope>
    <source>
        <strain evidence="1 2">LS</strain>
        <tissue evidence="1">Full body</tissue>
    </source>
</reference>
<gene>
    <name evidence="1" type="ORF">FF38_02988</name>
</gene>
<organism evidence="1 2">
    <name type="scientific">Lucilia cuprina</name>
    <name type="common">Green bottle fly</name>
    <name type="synonym">Australian sheep blowfly</name>
    <dbReference type="NCBI Taxonomy" id="7375"/>
    <lineage>
        <taxon>Eukaryota</taxon>
        <taxon>Metazoa</taxon>
        <taxon>Ecdysozoa</taxon>
        <taxon>Arthropoda</taxon>
        <taxon>Hexapoda</taxon>
        <taxon>Insecta</taxon>
        <taxon>Pterygota</taxon>
        <taxon>Neoptera</taxon>
        <taxon>Endopterygota</taxon>
        <taxon>Diptera</taxon>
        <taxon>Brachycera</taxon>
        <taxon>Muscomorpha</taxon>
        <taxon>Oestroidea</taxon>
        <taxon>Calliphoridae</taxon>
        <taxon>Luciliinae</taxon>
        <taxon>Lucilia</taxon>
    </lineage>
</organism>
<dbReference type="Proteomes" id="UP000037069">
    <property type="component" value="Unassembled WGS sequence"/>
</dbReference>
<dbReference type="EMBL" id="JRES01000173">
    <property type="protein sequence ID" value="KNC33614.1"/>
    <property type="molecule type" value="Genomic_DNA"/>
</dbReference>
<dbReference type="SUPFAM" id="SSF54001">
    <property type="entry name" value="Cysteine proteinases"/>
    <property type="match status" value="1"/>
</dbReference>
<comment type="caution">
    <text evidence="1">The sequence shown here is derived from an EMBL/GenBank/DDBJ whole genome shotgun (WGS) entry which is preliminary data.</text>
</comment>
<keyword evidence="2" id="KW-1185">Reference proteome</keyword>
<evidence type="ECO:0000313" key="1">
    <source>
        <dbReference type="EMBL" id="KNC33614.1"/>
    </source>
</evidence>
<evidence type="ECO:0000313" key="2">
    <source>
        <dbReference type="Proteomes" id="UP000037069"/>
    </source>
</evidence>
<name>A0A0L0CQ97_LUCCU</name>